<dbReference type="InterPro" id="IPR001915">
    <property type="entry name" value="Peptidase_M48"/>
</dbReference>
<proteinExistence type="inferred from homology"/>
<keyword evidence="5 9" id="KW-0482">Metalloprotease</keyword>
<evidence type="ECO:0000256" key="6">
    <source>
        <dbReference type="ARBA" id="ARBA00044456"/>
    </source>
</evidence>
<evidence type="ECO:0000256" key="2">
    <source>
        <dbReference type="ARBA" id="ARBA00022723"/>
    </source>
</evidence>
<dbReference type="EMBL" id="KB207030">
    <property type="protein sequence ID" value="ELP85847.1"/>
    <property type="molecule type" value="Genomic_DNA"/>
</dbReference>
<dbReference type="PANTHER" id="PTHR10120">
    <property type="entry name" value="CAAX PRENYL PROTEASE 1"/>
    <property type="match status" value="1"/>
</dbReference>
<evidence type="ECO:0000259" key="10">
    <source>
        <dbReference type="Pfam" id="PF01435"/>
    </source>
</evidence>
<keyword evidence="4 8" id="KW-0862">Zinc</keyword>
<feature type="transmembrane region" description="Helical" evidence="9">
    <location>
        <begin position="337"/>
        <end position="362"/>
    </location>
</feature>
<dbReference type="EC" id="3.4.24.84" evidence="9"/>
<name>A0A0A1TX62_ENTIV</name>
<dbReference type="InterPro" id="IPR032456">
    <property type="entry name" value="Peptidase_M48_N"/>
</dbReference>
<feature type="transmembrane region" description="Helical" evidence="9">
    <location>
        <begin position="149"/>
        <end position="169"/>
    </location>
</feature>
<dbReference type="Pfam" id="PF16491">
    <property type="entry name" value="Peptidase_M48_N"/>
    <property type="match status" value="1"/>
</dbReference>
<dbReference type="GO" id="GO:0004222">
    <property type="term" value="F:metalloendopeptidase activity"/>
    <property type="evidence" value="ECO:0007669"/>
    <property type="project" value="UniProtKB-UniRule"/>
</dbReference>
<keyword evidence="2 8" id="KW-0479">Metal-binding</keyword>
<dbReference type="InterPro" id="IPR027057">
    <property type="entry name" value="CAXX_Prtase_1"/>
</dbReference>
<comment type="similarity">
    <text evidence="9">Belongs to the peptidase M48A family.</text>
</comment>
<evidence type="ECO:0000313" key="13">
    <source>
        <dbReference type="Proteomes" id="UP000014680"/>
    </source>
</evidence>
<feature type="transmembrane region" description="Helical" evidence="9">
    <location>
        <begin position="99"/>
        <end position="128"/>
    </location>
</feature>
<keyword evidence="13" id="KW-1185">Reference proteome</keyword>
<accession>A0A0A1TX62</accession>
<keyword evidence="3 9" id="KW-0378">Hydrolase</keyword>
<evidence type="ECO:0000256" key="4">
    <source>
        <dbReference type="ARBA" id="ARBA00022833"/>
    </source>
</evidence>
<keyword evidence="9" id="KW-0812">Transmembrane</keyword>
<dbReference type="OrthoDB" id="360839at2759"/>
<reference evidence="12 13" key="1">
    <citation type="submission" date="2012-10" db="EMBL/GenBank/DDBJ databases">
        <authorList>
            <person name="Zafar N."/>
            <person name="Inman J."/>
            <person name="Hall N."/>
            <person name="Lorenzi H."/>
            <person name="Caler E."/>
        </authorList>
    </citation>
    <scope>NUCLEOTIDE SEQUENCE [LARGE SCALE GENOMIC DNA]</scope>
    <source>
        <strain evidence="12 13">IP1</strain>
    </source>
</reference>
<comment type="subcellular location">
    <subcellularLocation>
        <location evidence="9">Endoplasmic reticulum membrane</location>
        <topology evidence="9">Multi-pass membrane protein</topology>
    </subcellularLocation>
</comment>
<feature type="domain" description="CAAX prenyl protease 1 N-terminal" evidence="11">
    <location>
        <begin position="28"/>
        <end position="215"/>
    </location>
</feature>
<dbReference type="GO" id="GO:0071586">
    <property type="term" value="P:CAAX-box protein processing"/>
    <property type="evidence" value="ECO:0007669"/>
    <property type="project" value="UniProtKB-UniRule"/>
</dbReference>
<feature type="transmembrane region" description="Helical" evidence="9">
    <location>
        <begin position="6"/>
        <end position="24"/>
    </location>
</feature>
<evidence type="ECO:0000256" key="5">
    <source>
        <dbReference type="ARBA" id="ARBA00023049"/>
    </source>
</evidence>
<organism evidence="12 13">
    <name type="scientific">Entamoeba invadens IP1</name>
    <dbReference type="NCBI Taxonomy" id="370355"/>
    <lineage>
        <taxon>Eukaryota</taxon>
        <taxon>Amoebozoa</taxon>
        <taxon>Evosea</taxon>
        <taxon>Archamoebae</taxon>
        <taxon>Mastigamoebida</taxon>
        <taxon>Entamoebidae</taxon>
        <taxon>Entamoeba</taxon>
    </lineage>
</organism>
<comment type="catalytic activity">
    <reaction evidence="6 9">
        <text>Hydrolyzes the peptide bond -P2-(S-farnesyl or geranylgeranyl)C-P1'-P2'-P3'-COOH where P1' and P2' are amino acids with aliphatic side chains and P3' is any C-terminal residue.</text>
        <dbReference type="EC" id="3.4.24.84"/>
    </reaction>
</comment>
<dbReference type="CDD" id="cd07343">
    <property type="entry name" value="M48A_Zmpste24p_like"/>
    <property type="match status" value="1"/>
</dbReference>
<dbReference type="RefSeq" id="XP_004185193.1">
    <property type="nucleotide sequence ID" value="XM_004185145.1"/>
</dbReference>
<comment type="function">
    <text evidence="9">Proteolytically removes the C-terminal three residues of farnesylated proteins.</text>
</comment>
<dbReference type="KEGG" id="eiv:EIN_282280"/>
<evidence type="ECO:0000259" key="11">
    <source>
        <dbReference type="Pfam" id="PF16491"/>
    </source>
</evidence>
<keyword evidence="9" id="KW-1133">Transmembrane helix</keyword>
<evidence type="ECO:0000313" key="12">
    <source>
        <dbReference type="EMBL" id="ELP85847.1"/>
    </source>
</evidence>
<feature type="transmembrane region" description="Helical" evidence="9">
    <location>
        <begin position="66"/>
        <end position="87"/>
    </location>
</feature>
<keyword evidence="9" id="KW-0472">Membrane</keyword>
<evidence type="ECO:0000256" key="9">
    <source>
        <dbReference type="RuleBase" id="RU366005"/>
    </source>
</evidence>
<keyword evidence="9" id="KW-0256">Endoplasmic reticulum</keyword>
<keyword evidence="1 9" id="KW-0645">Protease</keyword>
<feature type="binding site" evidence="8">
    <location>
        <position position="293"/>
    </location>
    <ligand>
        <name>Zn(2+)</name>
        <dbReference type="ChEBI" id="CHEBI:29105"/>
        <note>catalytic</note>
    </ligand>
</feature>
<dbReference type="VEuPathDB" id="AmoebaDB:EIN_282280"/>
<feature type="active site" description="Proton donor" evidence="7">
    <location>
        <position position="371"/>
    </location>
</feature>
<evidence type="ECO:0000256" key="8">
    <source>
        <dbReference type="PIRSR" id="PIRSR627057-2"/>
    </source>
</evidence>
<evidence type="ECO:0000256" key="1">
    <source>
        <dbReference type="ARBA" id="ARBA00022670"/>
    </source>
</evidence>
<dbReference type="Proteomes" id="UP000014680">
    <property type="component" value="Unassembled WGS sequence"/>
</dbReference>
<dbReference type="Gene3D" id="3.30.2010.10">
    <property type="entry name" value="Metalloproteases ('zincins'), catalytic domain"/>
    <property type="match status" value="1"/>
</dbReference>
<gene>
    <name evidence="12" type="ORF">EIN_282280</name>
</gene>
<dbReference type="AlphaFoldDB" id="A0A0A1TX62"/>
<dbReference type="GO" id="GO:0046872">
    <property type="term" value="F:metal ion binding"/>
    <property type="evidence" value="ECO:0007669"/>
    <property type="project" value="UniProtKB-UniRule"/>
</dbReference>
<feature type="transmembrane region" description="Helical" evidence="9">
    <location>
        <begin position="189"/>
        <end position="215"/>
    </location>
</feature>
<feature type="binding site" evidence="8">
    <location>
        <position position="367"/>
    </location>
    <ligand>
        <name>Zn(2+)</name>
        <dbReference type="ChEBI" id="CHEBI:29105"/>
        <note>catalytic</note>
    </ligand>
</feature>
<evidence type="ECO:0000256" key="3">
    <source>
        <dbReference type="ARBA" id="ARBA00022801"/>
    </source>
</evidence>
<sequence>MGIYLSLVIGVIIIGVLFDIFKQYRKHQTYKVKEIPKSIKEIYGDKLTQEEFDASQSYQLDSSRLVFIKIAVKLVFEVTAFLSPLFPSVYNHYKSMPEYLSSILFVLTFNILDTLVDLPFSLYNTFVIREKHKMNNMTLGIYIKDALKSFALSGVLSIIVVTVLYFLAGPSVSVDSLEDQSSVIKHFTLYFWLAIMVIDIVISLIFVPFILPLFYEKKPLEESELKTKITEVMKDVDFNLKDVWMIDASKKMKEGNAFFSGLFGKRDLVLFDNLTTSCNTEEIVAIVLHEVGHCKHRHLYKLLGVQSILIFIVFKIIEIFLFKKTLYKDFGFDRTVYVFGFVVLNTTLSPLMEIISIGLNAVMRKFEFQADRYAVDNGFTCLDSALIKLSIMNKSSLVDDPIVSALENSHPTVEERVKVIRAVEVKKDK</sequence>
<feature type="domain" description="Peptidase M48" evidence="10">
    <location>
        <begin position="219"/>
        <end position="422"/>
    </location>
</feature>
<feature type="binding site" evidence="8">
    <location>
        <position position="289"/>
    </location>
    <ligand>
        <name>Zn(2+)</name>
        <dbReference type="ChEBI" id="CHEBI:29105"/>
        <note>catalytic</note>
    </ligand>
</feature>
<dbReference type="Pfam" id="PF01435">
    <property type="entry name" value="Peptidase_M48"/>
    <property type="match status" value="1"/>
</dbReference>
<feature type="transmembrane region" description="Helical" evidence="9">
    <location>
        <begin position="299"/>
        <end position="317"/>
    </location>
</feature>
<evidence type="ECO:0000256" key="7">
    <source>
        <dbReference type="PIRSR" id="PIRSR627057-1"/>
    </source>
</evidence>
<feature type="active site" evidence="7">
    <location>
        <position position="290"/>
    </location>
</feature>
<dbReference type="GeneID" id="14884725"/>
<comment type="cofactor">
    <cofactor evidence="8 9">
        <name>Zn(2+)</name>
        <dbReference type="ChEBI" id="CHEBI:29105"/>
    </cofactor>
    <text evidence="8 9">Binds 1 zinc ion per subunit.</text>
</comment>
<protein>
    <recommendedName>
        <fullName evidence="9">CAAX prenyl protease</fullName>
        <ecNumber evidence="9">3.4.24.84</ecNumber>
    </recommendedName>
</protein>
<dbReference type="OMA" id="FVIEEKF"/>
<dbReference type="GO" id="GO:0005789">
    <property type="term" value="C:endoplasmic reticulum membrane"/>
    <property type="evidence" value="ECO:0007669"/>
    <property type="project" value="UniProtKB-SubCell"/>
</dbReference>